<dbReference type="Gene3D" id="1.25.40.20">
    <property type="entry name" value="Ankyrin repeat-containing domain"/>
    <property type="match status" value="1"/>
</dbReference>
<feature type="repeat" description="ANK" evidence="3">
    <location>
        <begin position="1"/>
        <end position="30"/>
    </location>
</feature>
<reference evidence="4 5" key="1">
    <citation type="submission" date="2016-04" db="EMBL/GenBank/DDBJ databases">
        <title>A degradative enzymes factory behind the ericoid mycorrhizal symbiosis.</title>
        <authorList>
            <consortium name="DOE Joint Genome Institute"/>
            <person name="Martino E."/>
            <person name="Morin E."/>
            <person name="Grelet G."/>
            <person name="Kuo A."/>
            <person name="Kohler A."/>
            <person name="Daghino S."/>
            <person name="Barry K."/>
            <person name="Choi C."/>
            <person name="Cichocki N."/>
            <person name="Clum A."/>
            <person name="Copeland A."/>
            <person name="Hainaut M."/>
            <person name="Haridas S."/>
            <person name="Labutti K."/>
            <person name="Lindquist E."/>
            <person name="Lipzen A."/>
            <person name="Khouja H.-R."/>
            <person name="Murat C."/>
            <person name="Ohm R."/>
            <person name="Olson A."/>
            <person name="Spatafora J."/>
            <person name="Veneault-Fourrey C."/>
            <person name="Henrissat B."/>
            <person name="Grigoriev I."/>
            <person name="Martin F."/>
            <person name="Perotto S."/>
        </authorList>
    </citation>
    <scope>NUCLEOTIDE SEQUENCE [LARGE SCALE GENOMIC DNA]</scope>
    <source>
        <strain evidence="4 5">E</strain>
    </source>
</reference>
<dbReference type="InterPro" id="IPR002110">
    <property type="entry name" value="Ankyrin_rpt"/>
</dbReference>
<sequence>TPMHFAAMIGHAEMVDFLLSKGARINAQDVHGATPLHMAISNSHLAVVKLLVQSGA</sequence>
<dbReference type="RefSeq" id="XP_024729265.1">
    <property type="nucleotide sequence ID" value="XM_024873160.1"/>
</dbReference>
<dbReference type="Proteomes" id="UP000235371">
    <property type="component" value="Unassembled WGS sequence"/>
</dbReference>
<dbReference type="PROSITE" id="PS50297">
    <property type="entry name" value="ANK_REP_REGION"/>
    <property type="match status" value="2"/>
</dbReference>
<dbReference type="SUPFAM" id="SSF48403">
    <property type="entry name" value="Ankyrin repeat"/>
    <property type="match status" value="1"/>
</dbReference>
<keyword evidence="2 3" id="KW-0040">ANK repeat</keyword>
<protein>
    <submittedName>
        <fullName evidence="4">Ankyrin</fullName>
    </submittedName>
</protein>
<evidence type="ECO:0000313" key="5">
    <source>
        <dbReference type="Proteomes" id="UP000235371"/>
    </source>
</evidence>
<dbReference type="GO" id="GO:0085020">
    <property type="term" value="P:protein K6-linked ubiquitination"/>
    <property type="evidence" value="ECO:0007669"/>
    <property type="project" value="TreeGrafter"/>
</dbReference>
<dbReference type="GO" id="GO:0004842">
    <property type="term" value="F:ubiquitin-protein transferase activity"/>
    <property type="evidence" value="ECO:0007669"/>
    <property type="project" value="TreeGrafter"/>
</dbReference>
<evidence type="ECO:0000256" key="3">
    <source>
        <dbReference type="PROSITE-ProRule" id="PRU00023"/>
    </source>
</evidence>
<dbReference type="STRING" id="1095630.A0A2J6SNL5"/>
<dbReference type="GeneID" id="36581240"/>
<keyword evidence="5" id="KW-1185">Reference proteome</keyword>
<dbReference type="InterPro" id="IPR036770">
    <property type="entry name" value="Ankyrin_rpt-contain_sf"/>
</dbReference>
<dbReference type="SMART" id="SM00248">
    <property type="entry name" value="ANK"/>
    <property type="match status" value="2"/>
</dbReference>
<dbReference type="EMBL" id="KZ613905">
    <property type="protein sequence ID" value="PMD52361.1"/>
    <property type="molecule type" value="Genomic_DNA"/>
</dbReference>
<feature type="non-terminal residue" evidence="4">
    <location>
        <position position="56"/>
    </location>
</feature>
<dbReference type="Pfam" id="PF12796">
    <property type="entry name" value="Ank_2"/>
    <property type="match status" value="1"/>
</dbReference>
<name>A0A2J6SNL5_9HELO</name>
<dbReference type="PANTHER" id="PTHR24171:SF8">
    <property type="entry name" value="BRCA1-ASSOCIATED RING DOMAIN PROTEIN 1"/>
    <property type="match status" value="1"/>
</dbReference>
<dbReference type="PROSITE" id="PS50088">
    <property type="entry name" value="ANK_REPEAT"/>
    <property type="match status" value="2"/>
</dbReference>
<dbReference type="PANTHER" id="PTHR24171">
    <property type="entry name" value="ANKYRIN REPEAT DOMAIN-CONTAINING PROTEIN 39-RELATED"/>
    <property type="match status" value="1"/>
</dbReference>
<dbReference type="AlphaFoldDB" id="A0A2J6SNL5"/>
<dbReference type="InParanoid" id="A0A2J6SNL5"/>
<accession>A0A2J6SNL5</accession>
<dbReference type="OrthoDB" id="3552069at2759"/>
<evidence type="ECO:0000313" key="4">
    <source>
        <dbReference type="EMBL" id="PMD52361.1"/>
    </source>
</evidence>
<organism evidence="4 5">
    <name type="scientific">Hyaloscypha bicolor E</name>
    <dbReference type="NCBI Taxonomy" id="1095630"/>
    <lineage>
        <taxon>Eukaryota</taxon>
        <taxon>Fungi</taxon>
        <taxon>Dikarya</taxon>
        <taxon>Ascomycota</taxon>
        <taxon>Pezizomycotina</taxon>
        <taxon>Leotiomycetes</taxon>
        <taxon>Helotiales</taxon>
        <taxon>Hyaloscyphaceae</taxon>
        <taxon>Hyaloscypha</taxon>
        <taxon>Hyaloscypha bicolor</taxon>
    </lineage>
</organism>
<keyword evidence="1" id="KW-0677">Repeat</keyword>
<feature type="non-terminal residue" evidence="4">
    <location>
        <position position="1"/>
    </location>
</feature>
<gene>
    <name evidence="4" type="ORF">K444DRAFT_488240</name>
</gene>
<evidence type="ECO:0000256" key="1">
    <source>
        <dbReference type="ARBA" id="ARBA00022737"/>
    </source>
</evidence>
<evidence type="ECO:0000256" key="2">
    <source>
        <dbReference type="ARBA" id="ARBA00023043"/>
    </source>
</evidence>
<proteinExistence type="predicted"/>
<feature type="repeat" description="ANK" evidence="3">
    <location>
        <begin position="31"/>
        <end position="56"/>
    </location>
</feature>